<dbReference type="InterPro" id="IPR050185">
    <property type="entry name" value="Ub_carboxyl-term_hydrolase"/>
</dbReference>
<organism evidence="4 5">
    <name type="scientific">Steinernema glaseri</name>
    <dbReference type="NCBI Taxonomy" id="37863"/>
    <lineage>
        <taxon>Eukaryota</taxon>
        <taxon>Metazoa</taxon>
        <taxon>Ecdysozoa</taxon>
        <taxon>Nematoda</taxon>
        <taxon>Chromadorea</taxon>
        <taxon>Rhabditida</taxon>
        <taxon>Tylenchina</taxon>
        <taxon>Panagrolaimomorpha</taxon>
        <taxon>Strongyloidoidea</taxon>
        <taxon>Steinernematidae</taxon>
        <taxon>Steinernema</taxon>
    </lineage>
</organism>
<dbReference type="Proteomes" id="UP000095287">
    <property type="component" value="Unplaced"/>
</dbReference>
<name>A0A1I7YLJ0_9BILA</name>
<keyword evidence="4" id="KW-1185">Reference proteome</keyword>
<dbReference type="PROSITE" id="PS50235">
    <property type="entry name" value="USP_3"/>
    <property type="match status" value="1"/>
</dbReference>
<dbReference type="InterPro" id="IPR001394">
    <property type="entry name" value="Peptidase_C19_UCH"/>
</dbReference>
<dbReference type="InterPro" id="IPR038765">
    <property type="entry name" value="Papain-like_cys_pep_sf"/>
</dbReference>
<dbReference type="Gene3D" id="3.90.70.10">
    <property type="entry name" value="Cysteine proteinases"/>
    <property type="match status" value="1"/>
</dbReference>
<dbReference type="PANTHER" id="PTHR21646:SF23">
    <property type="entry name" value="UBIQUITIN CARBOXYL-TERMINAL HYDROLASE USP2"/>
    <property type="match status" value="1"/>
</dbReference>
<dbReference type="InterPro" id="IPR018200">
    <property type="entry name" value="USP_CS"/>
</dbReference>
<dbReference type="CDD" id="cd02674">
    <property type="entry name" value="Peptidase_C19R"/>
    <property type="match status" value="1"/>
</dbReference>
<dbReference type="SUPFAM" id="SSF54001">
    <property type="entry name" value="Cysteine proteinases"/>
    <property type="match status" value="1"/>
</dbReference>
<evidence type="ECO:0000313" key="5">
    <source>
        <dbReference type="WBParaSite" id="L893_g17638.t1"/>
    </source>
</evidence>
<proteinExistence type="predicted"/>
<sequence length="479" mass="55272">MGQRRSCRRYERSEKYFQRVRQQPLNVNMDVWKFWSQIYTNGSLVREMHPAHDDIVTTMLEDLSEIDDPPAEDASDDGNSWQIISRFGSTEIVNLEDDDDDYPFKEIEPGAPSVDSVDLDTFKTVVPPPLFNAVRGLKNYGNTCYMNSALQCLLCIPELTEFFKIGGHRRELNTTGRKFQGQLAMAYNALLVDLLRNPLAIFPDDLRILIRKYARNFDNDDQQDAQEFLNFFLDELHEDLNRVEDKPNVAPIEPNGQPDAEKAQQYWENHLKRDDSVIVDLFYHQLKYKRTCRTCQTERVLFECAASLTLELPEVTDGSRSSIYDCIAKHTEEEVLSGENAWVCPTCKTQREASLKVDMWKMPRVLILLLKRFSFTENSHSKINTSVEFPVRGLELPDNSENRTCVYDLVAACNHVGGDVHQGHYTALCHREDSWYYISDDHVTELNGLPDEVSSTQAYVLIYHRRDVEEVSEEGHMSS</sequence>
<dbReference type="InterPro" id="IPR028889">
    <property type="entry name" value="USP"/>
</dbReference>
<dbReference type="GO" id="GO:0004843">
    <property type="term" value="F:cysteine-type deubiquitinase activity"/>
    <property type="evidence" value="ECO:0007669"/>
    <property type="project" value="UniProtKB-EC"/>
</dbReference>
<dbReference type="WBParaSite" id="L893_g17638.t1">
    <property type="protein sequence ID" value="L893_g17638.t1"/>
    <property type="gene ID" value="L893_g17638"/>
</dbReference>
<evidence type="ECO:0000259" key="3">
    <source>
        <dbReference type="PROSITE" id="PS50235"/>
    </source>
</evidence>
<accession>A0A1I7YLJ0</accession>
<evidence type="ECO:0000313" key="4">
    <source>
        <dbReference type="Proteomes" id="UP000095287"/>
    </source>
</evidence>
<protein>
    <recommendedName>
        <fullName evidence="2">ubiquitinyl hydrolase 1</fullName>
        <ecNumber evidence="2">3.4.19.12</ecNumber>
    </recommendedName>
</protein>
<dbReference type="AlphaFoldDB" id="A0A1I7YLJ0"/>
<comment type="catalytic activity">
    <reaction evidence="1">
        <text>Thiol-dependent hydrolysis of ester, thioester, amide, peptide and isopeptide bonds formed by the C-terminal Gly of ubiquitin (a 76-residue protein attached to proteins as an intracellular targeting signal).</text>
        <dbReference type="EC" id="3.4.19.12"/>
    </reaction>
</comment>
<reference evidence="5" key="1">
    <citation type="submission" date="2016-11" db="UniProtKB">
        <authorList>
            <consortium name="WormBaseParasite"/>
        </authorList>
    </citation>
    <scope>IDENTIFICATION</scope>
</reference>
<dbReference type="PANTHER" id="PTHR21646">
    <property type="entry name" value="UBIQUITIN CARBOXYL-TERMINAL HYDROLASE"/>
    <property type="match status" value="1"/>
</dbReference>
<evidence type="ECO:0000256" key="1">
    <source>
        <dbReference type="ARBA" id="ARBA00000707"/>
    </source>
</evidence>
<dbReference type="EC" id="3.4.19.12" evidence="2"/>
<dbReference type="Pfam" id="PF00443">
    <property type="entry name" value="UCH"/>
    <property type="match status" value="1"/>
</dbReference>
<evidence type="ECO:0000256" key="2">
    <source>
        <dbReference type="ARBA" id="ARBA00012759"/>
    </source>
</evidence>
<feature type="domain" description="USP" evidence="3">
    <location>
        <begin position="135"/>
        <end position="466"/>
    </location>
</feature>
<dbReference type="PROSITE" id="PS00972">
    <property type="entry name" value="USP_1"/>
    <property type="match status" value="1"/>
</dbReference>
<dbReference type="GO" id="GO:0016579">
    <property type="term" value="P:protein deubiquitination"/>
    <property type="evidence" value="ECO:0007669"/>
    <property type="project" value="InterPro"/>
</dbReference>